<sequence>FRGSNERLHQNNNVNFLGLIEMLEMFNPSIKEHVQRITSEEVHFHYLGHNIQNELIQLLALEIRSAIIKKIRQAKYYSVILDCTPDISHQEQMSLIVRYVKLSSTCVSVEESFLGFLNVDDTTGQRLFDVTQAELKALDLDIDDV</sequence>
<dbReference type="EMBL" id="BKCJ010603937">
    <property type="protein sequence ID" value="GFB33202.1"/>
    <property type="molecule type" value="Genomic_DNA"/>
</dbReference>
<evidence type="ECO:0000313" key="1">
    <source>
        <dbReference type="EMBL" id="GFB33202.1"/>
    </source>
</evidence>
<protein>
    <submittedName>
        <fullName evidence="1">Zinc finger MYM-type protein 1-like</fullName>
    </submittedName>
</protein>
<name>A0A699LG89_TANCI</name>
<dbReference type="AlphaFoldDB" id="A0A699LG89"/>
<dbReference type="PANTHER" id="PTHR45749:SF35">
    <property type="entry name" value="AC-LIKE TRANSPOSASE-RELATED"/>
    <property type="match status" value="1"/>
</dbReference>
<feature type="non-terminal residue" evidence="1">
    <location>
        <position position="1"/>
    </location>
</feature>
<dbReference type="PANTHER" id="PTHR45749">
    <property type="match status" value="1"/>
</dbReference>
<comment type="caution">
    <text evidence="1">The sequence shown here is derived from an EMBL/GenBank/DDBJ whole genome shotgun (WGS) entry which is preliminary data.</text>
</comment>
<organism evidence="1">
    <name type="scientific">Tanacetum cinerariifolium</name>
    <name type="common">Dalmatian daisy</name>
    <name type="synonym">Chrysanthemum cinerariifolium</name>
    <dbReference type="NCBI Taxonomy" id="118510"/>
    <lineage>
        <taxon>Eukaryota</taxon>
        <taxon>Viridiplantae</taxon>
        <taxon>Streptophyta</taxon>
        <taxon>Embryophyta</taxon>
        <taxon>Tracheophyta</taxon>
        <taxon>Spermatophyta</taxon>
        <taxon>Magnoliopsida</taxon>
        <taxon>eudicotyledons</taxon>
        <taxon>Gunneridae</taxon>
        <taxon>Pentapetalae</taxon>
        <taxon>asterids</taxon>
        <taxon>campanulids</taxon>
        <taxon>Asterales</taxon>
        <taxon>Asteraceae</taxon>
        <taxon>Asteroideae</taxon>
        <taxon>Anthemideae</taxon>
        <taxon>Anthemidinae</taxon>
        <taxon>Tanacetum</taxon>
    </lineage>
</organism>
<proteinExistence type="predicted"/>
<accession>A0A699LG89</accession>
<gene>
    <name evidence="1" type="ORF">Tci_705173</name>
</gene>
<reference evidence="1" key="1">
    <citation type="journal article" date="2019" name="Sci. Rep.">
        <title>Draft genome of Tanacetum cinerariifolium, the natural source of mosquito coil.</title>
        <authorList>
            <person name="Yamashiro T."/>
            <person name="Shiraishi A."/>
            <person name="Satake H."/>
            <person name="Nakayama K."/>
        </authorList>
    </citation>
    <scope>NUCLEOTIDE SEQUENCE</scope>
</reference>